<accession>A0A8J7HHA9</accession>
<evidence type="ECO:0000256" key="1">
    <source>
        <dbReference type="SAM" id="MobiDB-lite"/>
    </source>
</evidence>
<evidence type="ECO:0000313" key="2">
    <source>
        <dbReference type="EMBL" id="MBH8555518.1"/>
    </source>
</evidence>
<dbReference type="AlphaFoldDB" id="A0A8J7HHA9"/>
<feature type="compositionally biased region" description="Polar residues" evidence="1">
    <location>
        <begin position="1"/>
        <end position="11"/>
    </location>
</feature>
<protein>
    <submittedName>
        <fullName evidence="2">Uncharacterized protein</fullName>
    </submittedName>
</protein>
<feature type="region of interest" description="Disordered" evidence="1">
    <location>
        <begin position="1"/>
        <end position="20"/>
    </location>
</feature>
<keyword evidence="3" id="KW-1185">Reference proteome</keyword>
<sequence>MSNNPSGISQSNTGQMAGGMQAAIGNNNQQLMQAQTIPAQKALTQEDVLRLLGEIQQLLQRSTLPEEIKQKASTRLEAAVDEVQQKEPDKKLAAGNLKRMAETLEDASKTLSAGKGLVEKVQPILGQLLGWLNVAKSFFGL</sequence>
<name>A0A8J7HHA9_9CYAN</name>
<organism evidence="2 3">
    <name type="scientific">Atlanticothrix silvestris CENA357</name>
    <dbReference type="NCBI Taxonomy" id="1725252"/>
    <lineage>
        <taxon>Bacteria</taxon>
        <taxon>Bacillati</taxon>
        <taxon>Cyanobacteriota</taxon>
        <taxon>Cyanophyceae</taxon>
        <taxon>Nostocales</taxon>
        <taxon>Nodulariaceae</taxon>
        <taxon>Atlanticothrix</taxon>
        <taxon>Atlanticothrix silvestris</taxon>
    </lineage>
</organism>
<proteinExistence type="predicted"/>
<dbReference type="RefSeq" id="WP_214441733.1">
    <property type="nucleotide sequence ID" value="NZ_JAECZB010000096.1"/>
</dbReference>
<dbReference type="EMBL" id="JAECZB010000096">
    <property type="protein sequence ID" value="MBH8555518.1"/>
    <property type="molecule type" value="Genomic_DNA"/>
</dbReference>
<evidence type="ECO:0000313" key="3">
    <source>
        <dbReference type="Proteomes" id="UP000599391"/>
    </source>
</evidence>
<dbReference type="Proteomes" id="UP000599391">
    <property type="component" value="Unassembled WGS sequence"/>
</dbReference>
<gene>
    <name evidence="2" type="ORF">I8751_24875</name>
</gene>
<comment type="caution">
    <text evidence="2">The sequence shown here is derived from an EMBL/GenBank/DDBJ whole genome shotgun (WGS) entry which is preliminary data.</text>
</comment>
<reference evidence="2 3" key="1">
    <citation type="journal article" date="2021" name="Int. J. Syst. Evol. Microbiol.">
        <title>Amazonocrinis nigriterrae gen. nov., sp. nov., Atlanticothrix silvestris gen. nov., sp. nov. and Dendronalium phyllosphericum gen. nov., sp. nov., nostocacean cyanobacteria from Brazilian environments.</title>
        <authorList>
            <person name="Alvarenga D.O."/>
            <person name="Andreote A.P.D."/>
            <person name="Branco L.H.Z."/>
            <person name="Delbaje E."/>
            <person name="Cruz R.B."/>
            <person name="Varani A.M."/>
            <person name="Fiore M.F."/>
        </authorList>
    </citation>
    <scope>NUCLEOTIDE SEQUENCE [LARGE SCALE GENOMIC DNA]</scope>
    <source>
        <strain evidence="2 3">CENA357</strain>
    </source>
</reference>